<dbReference type="AlphaFoldDB" id="A0A5N6QH30"/>
<evidence type="ECO:0000259" key="10">
    <source>
        <dbReference type="PROSITE" id="PS51294"/>
    </source>
</evidence>
<dbReference type="InterPro" id="IPR009057">
    <property type="entry name" value="Homeodomain-like_sf"/>
</dbReference>
<dbReference type="EMBL" id="CM017321">
    <property type="protein sequence ID" value="KAE7998616.1"/>
    <property type="molecule type" value="Genomic_DNA"/>
</dbReference>
<dbReference type="Pfam" id="PF03962">
    <property type="entry name" value="Mnd1"/>
    <property type="match status" value="1"/>
</dbReference>
<evidence type="ECO:0000256" key="5">
    <source>
        <dbReference type="ARBA" id="ARBA00023125"/>
    </source>
</evidence>
<comment type="subcellular location">
    <subcellularLocation>
        <location evidence="1">Nucleus</location>
    </subcellularLocation>
</comment>
<dbReference type="Gene3D" id="1.10.10.60">
    <property type="entry name" value="Homeodomain-like"/>
    <property type="match status" value="2"/>
</dbReference>
<dbReference type="SMART" id="SM00717">
    <property type="entry name" value="SANT"/>
    <property type="match status" value="2"/>
</dbReference>
<keyword evidence="4 8" id="KW-0175">Coiled coil</keyword>
<keyword evidence="3" id="KW-0805">Transcription regulation</keyword>
<keyword evidence="2" id="KW-0677">Repeat</keyword>
<dbReference type="Pfam" id="PF00249">
    <property type="entry name" value="Myb_DNA-binding"/>
    <property type="match status" value="2"/>
</dbReference>
<dbReference type="PROSITE" id="PS51294">
    <property type="entry name" value="HTH_MYB"/>
    <property type="match status" value="2"/>
</dbReference>
<evidence type="ECO:0008006" key="13">
    <source>
        <dbReference type="Google" id="ProtNLM"/>
    </source>
</evidence>
<keyword evidence="5" id="KW-0238">DNA-binding</keyword>
<dbReference type="GO" id="GO:0003677">
    <property type="term" value="F:DNA binding"/>
    <property type="evidence" value="ECO:0007669"/>
    <property type="project" value="UniProtKB-KW"/>
</dbReference>
<dbReference type="GO" id="GO:0005634">
    <property type="term" value="C:nucleus"/>
    <property type="evidence" value="ECO:0007669"/>
    <property type="project" value="UniProtKB-SubCell"/>
</dbReference>
<dbReference type="PANTHER" id="PTHR48000:SF67">
    <property type="entry name" value="MYB-LIKE DNA-BINDING DOMAIN CONTAINING PROTEIN, EXPRESSED"/>
    <property type="match status" value="1"/>
</dbReference>
<dbReference type="OrthoDB" id="273345at2759"/>
<dbReference type="FunFam" id="1.10.10.60:FF:000015">
    <property type="entry name" value="Transcription factor RAX3"/>
    <property type="match status" value="1"/>
</dbReference>
<feature type="domain" description="HTH myb-type" evidence="10">
    <location>
        <begin position="9"/>
        <end position="62"/>
    </location>
</feature>
<dbReference type="PROSITE" id="PS50090">
    <property type="entry name" value="MYB_LIKE"/>
    <property type="match status" value="2"/>
</dbReference>
<dbReference type="PANTHER" id="PTHR48000">
    <property type="entry name" value="OS09G0431300 PROTEIN"/>
    <property type="match status" value="1"/>
</dbReference>
<dbReference type="InterPro" id="IPR040453">
    <property type="entry name" value="Mnd1_HTH"/>
</dbReference>
<feature type="coiled-coil region" evidence="8">
    <location>
        <begin position="397"/>
        <end position="458"/>
    </location>
</feature>
<sequence>MGRAPCCDKASVKKGPWSPDEDATLKKYLENHGTGGNWIALPHKAGLKRCGKSCRLRWLNYLRPDIKRGGFTEEEDMIICTLYASIGSRWSVIASQLPGRTDNDIKNYWNTKLKKKLLMAGNTSCPMSATTDNNRETTKNINYLNLAEISTSINPKVEAYDCGNSASFDTSSMQVYAQNCTLSPVSKPMQVSDYSITSSSQDVSGVSTSSALALDNSCSLWSGINGGFKEEGGGVFPLDEDNNFLNAFEFQEDSRDFAPLLGNSPLGAGWGGVLLKYSITFSFHTLWSLLRHSLLPELWPASSSSSQNGSFQMSKKRGLSLEEKREKMLQIFYESQDFFLLKELEKSGHKKGVISQSVKDVVQSLVDDDLVLKEKIGTSVYFWSFPSCAGNQLRSACQKLESDLQSSKKRHAELVDQCDALKKGREESDERDEALAELKAIEQKHNVLKDEMGQYADNDPATYEAKKEAIEVAYAAANRWTDNIFTLRQWCSNNFPQAKEQLENLYKEVGITDDFDYLELSAVPLSSAID</sequence>
<evidence type="ECO:0000256" key="6">
    <source>
        <dbReference type="ARBA" id="ARBA00023163"/>
    </source>
</evidence>
<dbReference type="InterPro" id="IPR017930">
    <property type="entry name" value="Myb_dom"/>
</dbReference>
<feature type="domain" description="HTH myb-type" evidence="10">
    <location>
        <begin position="63"/>
        <end position="117"/>
    </location>
</feature>
<evidence type="ECO:0000313" key="11">
    <source>
        <dbReference type="EMBL" id="KAE7998616.1"/>
    </source>
</evidence>
<evidence type="ECO:0000256" key="1">
    <source>
        <dbReference type="ARBA" id="ARBA00004123"/>
    </source>
</evidence>
<feature type="domain" description="Myb-like" evidence="9">
    <location>
        <begin position="63"/>
        <end position="113"/>
    </location>
</feature>
<dbReference type="InterPro" id="IPR001005">
    <property type="entry name" value="SANT/Myb"/>
</dbReference>
<evidence type="ECO:0000256" key="7">
    <source>
        <dbReference type="ARBA" id="ARBA00023242"/>
    </source>
</evidence>
<dbReference type="SUPFAM" id="SSF46689">
    <property type="entry name" value="Homeodomain-like"/>
    <property type="match status" value="1"/>
</dbReference>
<name>A0A5N6QH30_9ROSI</name>
<proteinExistence type="predicted"/>
<dbReference type="Proteomes" id="UP000327013">
    <property type="component" value="Chromosome 1"/>
</dbReference>
<dbReference type="InterPro" id="IPR040661">
    <property type="entry name" value="LZ3wCH"/>
</dbReference>
<keyword evidence="12" id="KW-1185">Reference proteome</keyword>
<evidence type="ECO:0000256" key="4">
    <source>
        <dbReference type="ARBA" id="ARBA00023054"/>
    </source>
</evidence>
<dbReference type="CDD" id="cd00167">
    <property type="entry name" value="SANT"/>
    <property type="match status" value="2"/>
</dbReference>
<reference evidence="11 12" key="1">
    <citation type="submission" date="2019-06" db="EMBL/GenBank/DDBJ databases">
        <title>A chromosomal-level reference genome of Carpinus fangiana (Coryloideae, Betulaceae).</title>
        <authorList>
            <person name="Yang X."/>
            <person name="Wang Z."/>
            <person name="Zhang L."/>
            <person name="Hao G."/>
            <person name="Liu J."/>
            <person name="Yang Y."/>
        </authorList>
    </citation>
    <scope>NUCLEOTIDE SEQUENCE [LARGE SCALE GENOMIC DNA]</scope>
    <source>
        <strain evidence="11">Cfa_2016G</strain>
        <tissue evidence="11">Leaf</tissue>
    </source>
</reference>
<organism evidence="11 12">
    <name type="scientific">Carpinus fangiana</name>
    <dbReference type="NCBI Taxonomy" id="176857"/>
    <lineage>
        <taxon>Eukaryota</taxon>
        <taxon>Viridiplantae</taxon>
        <taxon>Streptophyta</taxon>
        <taxon>Embryophyta</taxon>
        <taxon>Tracheophyta</taxon>
        <taxon>Spermatophyta</taxon>
        <taxon>Magnoliopsida</taxon>
        <taxon>eudicotyledons</taxon>
        <taxon>Gunneridae</taxon>
        <taxon>Pentapetalae</taxon>
        <taxon>rosids</taxon>
        <taxon>fabids</taxon>
        <taxon>Fagales</taxon>
        <taxon>Betulaceae</taxon>
        <taxon>Carpinus</taxon>
    </lineage>
</organism>
<evidence type="ECO:0000313" key="12">
    <source>
        <dbReference type="Proteomes" id="UP000327013"/>
    </source>
</evidence>
<dbReference type="Pfam" id="PF18517">
    <property type="entry name" value="LZ3wCH"/>
    <property type="match status" value="1"/>
</dbReference>
<evidence type="ECO:0000256" key="3">
    <source>
        <dbReference type="ARBA" id="ARBA00023015"/>
    </source>
</evidence>
<evidence type="ECO:0000256" key="2">
    <source>
        <dbReference type="ARBA" id="ARBA00022737"/>
    </source>
</evidence>
<gene>
    <name evidence="11" type="ORF">FH972_003143</name>
</gene>
<feature type="domain" description="Myb-like" evidence="9">
    <location>
        <begin position="9"/>
        <end position="62"/>
    </location>
</feature>
<keyword evidence="7" id="KW-0539">Nucleus</keyword>
<evidence type="ECO:0000259" key="9">
    <source>
        <dbReference type="PROSITE" id="PS50090"/>
    </source>
</evidence>
<evidence type="ECO:0000256" key="8">
    <source>
        <dbReference type="SAM" id="Coils"/>
    </source>
</evidence>
<protein>
    <recommendedName>
        <fullName evidence="13">Meiotic nuclear division protein 1 homolog</fullName>
    </recommendedName>
</protein>
<keyword evidence="6" id="KW-0804">Transcription</keyword>
<accession>A0A5N6QH30</accession>